<reference evidence="1 2" key="1">
    <citation type="submission" date="2023-07" db="EMBL/GenBank/DDBJ databases">
        <title>Genomic Encyclopedia of Type Strains, Phase IV (KMG-IV): sequencing the most valuable type-strain genomes for metagenomic binning, comparative biology and taxonomic classification.</title>
        <authorList>
            <person name="Goeker M."/>
        </authorList>
    </citation>
    <scope>NUCLEOTIDE SEQUENCE [LARGE SCALE GENOMIC DNA]</scope>
    <source>
        <strain evidence="1 2">DSM 1400</strain>
    </source>
</reference>
<protein>
    <submittedName>
        <fullName evidence="1">Uncharacterized protein</fullName>
    </submittedName>
</protein>
<evidence type="ECO:0000313" key="2">
    <source>
        <dbReference type="Proteomes" id="UP001224418"/>
    </source>
</evidence>
<dbReference type="RefSeq" id="WP_111941026.1">
    <property type="nucleotide sequence ID" value="NZ_BAAACJ010000042.1"/>
</dbReference>
<dbReference type="EMBL" id="JAUSWN010000024">
    <property type="protein sequence ID" value="MDQ0480662.1"/>
    <property type="molecule type" value="Genomic_DNA"/>
</dbReference>
<organism evidence="1 2">
    <name type="scientific">Hathewaya limosa</name>
    <name type="common">Clostridium limosum</name>
    <dbReference type="NCBI Taxonomy" id="1536"/>
    <lineage>
        <taxon>Bacteria</taxon>
        <taxon>Bacillati</taxon>
        <taxon>Bacillota</taxon>
        <taxon>Clostridia</taxon>
        <taxon>Eubacteriales</taxon>
        <taxon>Clostridiaceae</taxon>
        <taxon>Hathewaya</taxon>
    </lineage>
</organism>
<gene>
    <name evidence="1" type="ORF">QOZ93_002411</name>
</gene>
<sequence length="469" mass="55097">MKFIGPFLRINSLKEQDISNQLFHLSKESLRHIVLESRCGIPVSPHALSKHISKIDINQIKSFSPLLCIYKKGSAKLTLENNTLTWNTNKFKKEICISANALMTLSLLELSNYYKDFKDIDKKKFNLSDIYLALSKCQLEFYASYLRNLEGVFINKIHSSDLLSDELKFEEKNCKFKFSDQALLMCAYYQYSTFFMEENDDIKDNYAKEYKKFALDILNMFLNFRENIYEVSFTEKLKICAALNLFYFYSKNEDSKFLLLDTYDLILDEYNQNIVDLKKNKVLCDSLLLINSQFIYKNLNFLKAKEISDTLYTKLISMYDENLGLYQKDLDSKSVEYDCSELVCYLYSLLMYSSLFDNNEDIDILENLFKNSIINSGLVLSWPEVPPLNDAERYKNFSKKSDDLLDDQNFRMPTIPTPESNELASIFVKKISYNRKKSEFKQSKSSFDSTKNMLIFFMCIFYNNNLLKM</sequence>
<dbReference type="Proteomes" id="UP001224418">
    <property type="component" value="Unassembled WGS sequence"/>
</dbReference>
<proteinExistence type="predicted"/>
<comment type="caution">
    <text evidence="1">The sequence shown here is derived from an EMBL/GenBank/DDBJ whole genome shotgun (WGS) entry which is preliminary data.</text>
</comment>
<evidence type="ECO:0000313" key="1">
    <source>
        <dbReference type="EMBL" id="MDQ0480662.1"/>
    </source>
</evidence>
<name>A0ABU0JU91_HATLI</name>
<accession>A0ABU0JU91</accession>
<keyword evidence="2" id="KW-1185">Reference proteome</keyword>